<evidence type="ECO:0000256" key="1">
    <source>
        <dbReference type="SAM" id="Coils"/>
    </source>
</evidence>
<feature type="region of interest" description="Disordered" evidence="2">
    <location>
        <begin position="450"/>
        <end position="576"/>
    </location>
</feature>
<feature type="compositionally biased region" description="Low complexity" evidence="2">
    <location>
        <begin position="531"/>
        <end position="541"/>
    </location>
</feature>
<feature type="coiled-coil region" evidence="1">
    <location>
        <begin position="221"/>
        <end position="272"/>
    </location>
</feature>
<feature type="compositionally biased region" description="Polar residues" evidence="2">
    <location>
        <begin position="288"/>
        <end position="298"/>
    </location>
</feature>
<dbReference type="PANTHER" id="PTHR47026:SF2">
    <property type="entry name" value="FLAGELLAR ASSOCIATED PROTEIN"/>
    <property type="match status" value="1"/>
</dbReference>
<keyword evidence="1" id="KW-0175">Coiled coil</keyword>
<feature type="compositionally biased region" description="Polar residues" evidence="2">
    <location>
        <begin position="399"/>
        <end position="426"/>
    </location>
</feature>
<evidence type="ECO:0000256" key="2">
    <source>
        <dbReference type="SAM" id="MobiDB-lite"/>
    </source>
</evidence>
<dbReference type="PANTHER" id="PTHR47026">
    <property type="entry name" value="PIGMENTOSA GTPASE REGULATOR-LIKE PROTEIN, PUTATIVE-RELATED"/>
    <property type="match status" value="1"/>
</dbReference>
<feature type="compositionally biased region" description="Low complexity" evidence="2">
    <location>
        <begin position="487"/>
        <end position="505"/>
    </location>
</feature>
<feature type="compositionally biased region" description="Basic and acidic residues" evidence="2">
    <location>
        <begin position="506"/>
        <end position="521"/>
    </location>
</feature>
<dbReference type="VEuPathDB" id="TrichDB:TRFO_27023"/>
<reference evidence="3" key="1">
    <citation type="submission" date="2016-10" db="EMBL/GenBank/DDBJ databases">
        <authorList>
            <person name="Benchimol M."/>
            <person name="Almeida L.G."/>
            <person name="Vasconcelos A.T."/>
            <person name="Perreira-Neves A."/>
            <person name="Rosa I.A."/>
            <person name="Tasca T."/>
            <person name="Bogo M.R."/>
            <person name="de Souza W."/>
        </authorList>
    </citation>
    <scope>NUCLEOTIDE SEQUENCE [LARGE SCALE GENOMIC DNA]</scope>
    <source>
        <strain evidence="3">K</strain>
    </source>
</reference>
<feature type="compositionally biased region" description="Basic and acidic residues" evidence="2">
    <location>
        <begin position="542"/>
        <end position="557"/>
    </location>
</feature>
<dbReference type="OrthoDB" id="10650199at2759"/>
<dbReference type="GeneID" id="94839998"/>
<dbReference type="EMBL" id="MLAK01000763">
    <property type="protein sequence ID" value="OHT05270.1"/>
    <property type="molecule type" value="Genomic_DNA"/>
</dbReference>
<proteinExistence type="predicted"/>
<evidence type="ECO:0000313" key="3">
    <source>
        <dbReference type="EMBL" id="OHT05270.1"/>
    </source>
</evidence>
<feature type="region of interest" description="Disordered" evidence="2">
    <location>
        <begin position="1"/>
        <end position="64"/>
    </location>
</feature>
<dbReference type="RefSeq" id="XP_068358406.1">
    <property type="nucleotide sequence ID" value="XM_068505294.1"/>
</dbReference>
<dbReference type="Proteomes" id="UP000179807">
    <property type="component" value="Unassembled WGS sequence"/>
</dbReference>
<feature type="compositionally biased region" description="Low complexity" evidence="2">
    <location>
        <begin position="17"/>
        <end position="54"/>
    </location>
</feature>
<dbReference type="AlphaFoldDB" id="A0A1J4K6E3"/>
<gene>
    <name evidence="3" type="ORF">TRFO_27023</name>
</gene>
<feature type="region of interest" description="Disordered" evidence="2">
    <location>
        <begin position="288"/>
        <end position="345"/>
    </location>
</feature>
<protein>
    <submittedName>
        <fullName evidence="3">Uncharacterized protein</fullName>
    </submittedName>
</protein>
<keyword evidence="4" id="KW-1185">Reference proteome</keyword>
<comment type="caution">
    <text evidence="3">The sequence shown here is derived from an EMBL/GenBank/DDBJ whole genome shotgun (WGS) entry which is preliminary data.</text>
</comment>
<sequence>MSNTNTSLSKARKPIITRPNTRKNNANNSRVNSRVANNRPAPQSRAQSRAKSSANQPPQKSKAELEEIRNKLFDGTEFSEFTEEELNQVYPHLREYAYQKGSEEDYDEAQKAFQLSENILAELKNRNPNEDREGEIGQKFTSRQNNFEEEWQMKFDDYDENTAVRQKDLDETHEEQRTSFERLWNEDMPRRYRKPSQRLLQIKKIEKSLALSCEFERAKQIHLEAEKLAEEELQLAQANLNRDYEIALQRLLKKQEEEKQSLLETRAHLRNILMSRYEEEKSAVNNRSLVVSTRQQEAQKGYRTSKRRNEPIGTGGTFSGNADRKLHDVLLPPLRPPNDPGFLEEDKKRKRELQKKKLAYQKNNAKATLAKYTVDGQEYSNYDANSSNYNSRGNSNQNTLRQTNDGKNQAKSGTNSGLSSNTDNNKGGSGKTKFDMIQDVADRVDAIVTADGEDEPNQNGGTTSEINASRDINNNENNNENNDENNENNNTSRSNSSSYSSSNNSRKTDDDSNNRSNKVDVENNTEDLENDNNGNTNINNSEESKNSESNGENKNDDGNAGNLMQNITDKIDAIAS</sequence>
<feature type="compositionally biased region" description="Polar residues" evidence="2">
    <location>
        <begin position="457"/>
        <end position="472"/>
    </location>
</feature>
<feature type="region of interest" description="Disordered" evidence="2">
    <location>
        <begin position="383"/>
        <end position="433"/>
    </location>
</feature>
<name>A0A1J4K6E3_9EUKA</name>
<evidence type="ECO:0000313" key="4">
    <source>
        <dbReference type="Proteomes" id="UP000179807"/>
    </source>
</evidence>
<feature type="compositionally biased region" description="Low complexity" evidence="2">
    <location>
        <begin position="383"/>
        <end position="398"/>
    </location>
</feature>
<accession>A0A1J4K6E3</accession>
<organism evidence="3 4">
    <name type="scientific">Tritrichomonas foetus</name>
    <dbReference type="NCBI Taxonomy" id="1144522"/>
    <lineage>
        <taxon>Eukaryota</taxon>
        <taxon>Metamonada</taxon>
        <taxon>Parabasalia</taxon>
        <taxon>Tritrichomonadida</taxon>
        <taxon>Tritrichomonadidae</taxon>
        <taxon>Tritrichomonas</taxon>
    </lineage>
</organism>